<evidence type="ECO:0000256" key="2">
    <source>
        <dbReference type="ARBA" id="ARBA00022898"/>
    </source>
</evidence>
<dbReference type="Pfam" id="PF00291">
    <property type="entry name" value="PALP"/>
    <property type="match status" value="1"/>
</dbReference>
<name>A0ABX0RCL3_9GAMM</name>
<dbReference type="EMBL" id="VWXF01000004">
    <property type="protein sequence ID" value="NIF22303.1"/>
    <property type="molecule type" value="Genomic_DNA"/>
</dbReference>
<evidence type="ECO:0000256" key="1">
    <source>
        <dbReference type="ARBA" id="ARBA00001933"/>
    </source>
</evidence>
<evidence type="ECO:0000313" key="6">
    <source>
        <dbReference type="Proteomes" id="UP001515683"/>
    </source>
</evidence>
<dbReference type="InterPro" id="IPR036052">
    <property type="entry name" value="TrpB-like_PALP_sf"/>
</dbReference>
<dbReference type="CDD" id="cd01562">
    <property type="entry name" value="Thr-dehyd"/>
    <property type="match status" value="1"/>
</dbReference>
<organism evidence="5 6">
    <name type="scientific">Candidatus Pantoea multigeneris</name>
    <dbReference type="NCBI Taxonomy" id="2608357"/>
    <lineage>
        <taxon>Bacteria</taxon>
        <taxon>Pseudomonadati</taxon>
        <taxon>Pseudomonadota</taxon>
        <taxon>Gammaproteobacteria</taxon>
        <taxon>Enterobacterales</taxon>
        <taxon>Erwiniaceae</taxon>
        <taxon>Pantoea</taxon>
    </lineage>
</organism>
<dbReference type="SUPFAM" id="SSF53686">
    <property type="entry name" value="Tryptophan synthase beta subunit-like PLP-dependent enzymes"/>
    <property type="match status" value="1"/>
</dbReference>
<sequence length="321" mass="34105">MTIISDICRRSREAHSALRPQVKHTPFDRSYSLSAQYGCELFLKSEHLQHTGSFKFRGASNKIRLLSEEQKNKGVITASSGNHGQGMALAGAIAGVPVVVYAASTASPLKLEAIRTYGAKVVTLDKDPLQVELDAGQAANAKGVAYVSPYNDLDIIAGQGTVAFEMLEEQAELDAVFVAVGGGGLISGIGAVLKTHSPDTRVIGCWPAASVAMYASLKAGEIVESEEHETLSDGTAGGLEPGTITFPVCQQVIDESVLVSEEEIKNAIQVIARYERQMVEGAAGVAMAAFIQQADKWKGKRVAIVICGRNITLEKFAQVIS</sequence>
<dbReference type="RefSeq" id="WP_167014865.1">
    <property type="nucleotide sequence ID" value="NZ_VWXF01000004.1"/>
</dbReference>
<reference evidence="5 6" key="1">
    <citation type="journal article" date="2019" name="bioRxiv">
        <title>Bacteria contribute to plant secondary compound degradation in a generalist herbivore system.</title>
        <authorList>
            <person name="Francoeur C.B."/>
            <person name="Khadempour L."/>
            <person name="Moreira-Soto R.D."/>
            <person name="Gotting K."/>
            <person name="Book A.J."/>
            <person name="Pinto-Tomas A.A."/>
            <person name="Keefover-Ring K."/>
            <person name="Currie C.R."/>
        </authorList>
    </citation>
    <scope>NUCLEOTIDE SEQUENCE [LARGE SCALE GENOMIC DNA]</scope>
    <source>
        <strain evidence="5">Acro-835</strain>
    </source>
</reference>
<comment type="caution">
    <text evidence="5">The sequence shown here is derived from an EMBL/GenBank/DDBJ whole genome shotgun (WGS) entry which is preliminary data.</text>
</comment>
<dbReference type="Gene3D" id="3.40.50.1100">
    <property type="match status" value="2"/>
</dbReference>
<comment type="cofactor">
    <cofactor evidence="1">
        <name>pyridoxal 5'-phosphate</name>
        <dbReference type="ChEBI" id="CHEBI:597326"/>
    </cofactor>
</comment>
<proteinExistence type="predicted"/>
<dbReference type="NCBIfam" id="NF005292">
    <property type="entry name" value="PRK06815.1"/>
    <property type="match status" value="1"/>
</dbReference>
<dbReference type="InterPro" id="IPR050147">
    <property type="entry name" value="Ser/Thr_Dehydratase"/>
</dbReference>
<gene>
    <name evidence="5" type="ORF">F3J40_11915</name>
</gene>
<dbReference type="Proteomes" id="UP001515683">
    <property type="component" value="Unassembled WGS sequence"/>
</dbReference>
<dbReference type="InterPro" id="IPR001926">
    <property type="entry name" value="TrpB-like_PALP"/>
</dbReference>
<keyword evidence="2" id="KW-0663">Pyridoxal phosphate</keyword>
<feature type="domain" description="Tryptophan synthase beta chain-like PALP" evidence="4">
    <location>
        <begin position="20"/>
        <end position="308"/>
    </location>
</feature>
<evidence type="ECO:0000313" key="5">
    <source>
        <dbReference type="EMBL" id="NIF22303.1"/>
    </source>
</evidence>
<accession>A0ABX0RCL3</accession>
<keyword evidence="6" id="KW-1185">Reference proteome</keyword>
<dbReference type="PROSITE" id="PS00165">
    <property type="entry name" value="DEHYDRATASE_SER_THR"/>
    <property type="match status" value="1"/>
</dbReference>
<dbReference type="PANTHER" id="PTHR48078">
    <property type="entry name" value="THREONINE DEHYDRATASE, MITOCHONDRIAL-RELATED"/>
    <property type="match status" value="1"/>
</dbReference>
<keyword evidence="3" id="KW-0456">Lyase</keyword>
<protein>
    <submittedName>
        <fullName evidence="5">Threonine/serine dehydratase</fullName>
    </submittedName>
</protein>
<dbReference type="PANTHER" id="PTHR48078:SF6">
    <property type="entry name" value="L-THREONINE DEHYDRATASE CATABOLIC TDCB"/>
    <property type="match status" value="1"/>
</dbReference>
<evidence type="ECO:0000259" key="4">
    <source>
        <dbReference type="Pfam" id="PF00291"/>
    </source>
</evidence>
<evidence type="ECO:0000256" key="3">
    <source>
        <dbReference type="ARBA" id="ARBA00023239"/>
    </source>
</evidence>
<dbReference type="InterPro" id="IPR000634">
    <property type="entry name" value="Ser/Thr_deHydtase_PyrdxlP-BS"/>
</dbReference>